<protein>
    <submittedName>
        <fullName evidence="1">Uncharacterized protein</fullName>
    </submittedName>
</protein>
<evidence type="ECO:0000313" key="2">
    <source>
        <dbReference type="Proteomes" id="UP000198995"/>
    </source>
</evidence>
<name>A0A1G6XCE3_PEPNI</name>
<organism evidence="1 2">
    <name type="scientific">Peptococcus niger</name>
    <dbReference type="NCBI Taxonomy" id="2741"/>
    <lineage>
        <taxon>Bacteria</taxon>
        <taxon>Bacillati</taxon>
        <taxon>Bacillota</taxon>
        <taxon>Clostridia</taxon>
        <taxon>Eubacteriales</taxon>
        <taxon>Peptococcaceae</taxon>
        <taxon>Peptococcus</taxon>
    </lineage>
</organism>
<dbReference type="AlphaFoldDB" id="A0A1G6XCE3"/>
<dbReference type="STRING" id="2741.SAMN04489866_10695"/>
<dbReference type="Proteomes" id="UP000198995">
    <property type="component" value="Unassembled WGS sequence"/>
</dbReference>
<reference evidence="1 2" key="1">
    <citation type="submission" date="2016-10" db="EMBL/GenBank/DDBJ databases">
        <authorList>
            <person name="de Groot N.N."/>
        </authorList>
    </citation>
    <scope>NUCLEOTIDE SEQUENCE [LARGE SCALE GENOMIC DNA]</scope>
    <source>
        <strain evidence="1 2">DSM 20475</strain>
    </source>
</reference>
<proteinExistence type="predicted"/>
<dbReference type="RefSeq" id="WP_091791870.1">
    <property type="nucleotide sequence ID" value="NZ_FNAF01000006.1"/>
</dbReference>
<evidence type="ECO:0000313" key="1">
    <source>
        <dbReference type="EMBL" id="SDD75037.1"/>
    </source>
</evidence>
<keyword evidence="2" id="KW-1185">Reference proteome</keyword>
<gene>
    <name evidence="1" type="ORF">SAMN04489866_10695</name>
</gene>
<dbReference type="EMBL" id="FNAF01000006">
    <property type="protein sequence ID" value="SDD75037.1"/>
    <property type="molecule type" value="Genomic_DNA"/>
</dbReference>
<accession>A0A1G6XCE3</accession>
<sequence>MTSRVKEYFRRYPEPEYICKEDGVGDPERAAFFNSLTEEEQITVLEQEGAPKDIIAFLRS</sequence>